<protein>
    <submittedName>
        <fullName evidence="2">DinB superfamily protein</fullName>
    </submittedName>
</protein>
<dbReference type="AlphaFoldDB" id="A0A518I292"/>
<gene>
    <name evidence="2" type="ORF">Enr13x_71380</name>
</gene>
<accession>A0A518I292</accession>
<dbReference type="SUPFAM" id="SSF109854">
    <property type="entry name" value="DinB/YfiT-like putative metalloenzymes"/>
    <property type="match status" value="1"/>
</dbReference>
<dbReference type="InterPro" id="IPR034660">
    <property type="entry name" value="DinB/YfiT-like"/>
</dbReference>
<dbReference type="KEGG" id="snep:Enr13x_71380"/>
<dbReference type="EMBL" id="CP037423">
    <property type="protein sequence ID" value="QDV47229.1"/>
    <property type="molecule type" value="Genomic_DNA"/>
</dbReference>
<dbReference type="RefSeq" id="WP_145391340.1">
    <property type="nucleotide sequence ID" value="NZ_CP037423.1"/>
</dbReference>
<feature type="domain" description="DinB-like" evidence="1">
    <location>
        <begin position="45"/>
        <end position="168"/>
    </location>
</feature>
<reference evidence="2 3" key="1">
    <citation type="submission" date="2019-03" db="EMBL/GenBank/DDBJ databases">
        <title>Deep-cultivation of Planctomycetes and their phenomic and genomic characterization uncovers novel biology.</title>
        <authorList>
            <person name="Wiegand S."/>
            <person name="Jogler M."/>
            <person name="Boedeker C."/>
            <person name="Pinto D."/>
            <person name="Vollmers J."/>
            <person name="Rivas-Marin E."/>
            <person name="Kohn T."/>
            <person name="Peeters S.H."/>
            <person name="Heuer A."/>
            <person name="Rast P."/>
            <person name="Oberbeckmann S."/>
            <person name="Bunk B."/>
            <person name="Jeske O."/>
            <person name="Meyerdierks A."/>
            <person name="Storesund J.E."/>
            <person name="Kallscheuer N."/>
            <person name="Luecker S."/>
            <person name="Lage O.M."/>
            <person name="Pohl T."/>
            <person name="Merkel B.J."/>
            <person name="Hornburger P."/>
            <person name="Mueller R.-W."/>
            <person name="Bruemmer F."/>
            <person name="Labrenz M."/>
            <person name="Spormann A.M."/>
            <person name="Op den Camp H."/>
            <person name="Overmann J."/>
            <person name="Amann R."/>
            <person name="Jetten M.S.M."/>
            <person name="Mascher T."/>
            <person name="Medema M.H."/>
            <person name="Devos D.P."/>
            <person name="Kaster A.-K."/>
            <person name="Ovreas L."/>
            <person name="Rohde M."/>
            <person name="Galperin M.Y."/>
            <person name="Jogler C."/>
        </authorList>
    </citation>
    <scope>NUCLEOTIDE SEQUENCE [LARGE SCALE GENOMIC DNA]</scope>
    <source>
        <strain evidence="2 3">Enr13</strain>
    </source>
</reference>
<name>A0A518I292_9BACT</name>
<dbReference type="OrthoDB" id="9793216at2"/>
<dbReference type="InterPro" id="IPR024775">
    <property type="entry name" value="DinB-like"/>
</dbReference>
<dbReference type="Proteomes" id="UP000319004">
    <property type="component" value="Chromosome"/>
</dbReference>
<evidence type="ECO:0000313" key="2">
    <source>
        <dbReference type="EMBL" id="QDV47229.1"/>
    </source>
</evidence>
<dbReference type="Gene3D" id="1.20.120.450">
    <property type="entry name" value="dinb family like domain"/>
    <property type="match status" value="1"/>
</dbReference>
<keyword evidence="3" id="KW-1185">Reference proteome</keyword>
<organism evidence="2 3">
    <name type="scientific">Stieleria neptunia</name>
    <dbReference type="NCBI Taxonomy" id="2527979"/>
    <lineage>
        <taxon>Bacteria</taxon>
        <taxon>Pseudomonadati</taxon>
        <taxon>Planctomycetota</taxon>
        <taxon>Planctomycetia</taxon>
        <taxon>Pirellulales</taxon>
        <taxon>Pirellulaceae</taxon>
        <taxon>Stieleria</taxon>
    </lineage>
</organism>
<proteinExistence type="predicted"/>
<evidence type="ECO:0000313" key="3">
    <source>
        <dbReference type="Proteomes" id="UP000319004"/>
    </source>
</evidence>
<evidence type="ECO:0000259" key="1">
    <source>
        <dbReference type="Pfam" id="PF12867"/>
    </source>
</evidence>
<dbReference type="Pfam" id="PF12867">
    <property type="entry name" value="DinB_2"/>
    <property type="match status" value="1"/>
</dbReference>
<sequence length="185" mass="20752">MNRLASRRPESEEFDSEYHGQLIARVEGECAIAILRQQLHWICDLASSISTEQVDRIHAPYRWTIRQVFEHCANAERMFGYRMMCLADGSGPTLPNWDENVSADSRFGLGNFSCLAAELGDLRKANLGLLQRLSPRAWDGSGTVAGQRINVRALAWLTAGHLLHHFEIVENRCGVTAMRGPAMLE</sequence>